<evidence type="ECO:0000313" key="3">
    <source>
        <dbReference type="Proteomes" id="UP000030710"/>
    </source>
</evidence>
<dbReference type="EMBL" id="KE356561">
    <property type="protein sequence ID" value="ERG94062.1"/>
    <property type="molecule type" value="Genomic_DNA"/>
</dbReference>
<dbReference type="eggNOG" id="arCOG04528">
    <property type="taxonomic scope" value="Archaea"/>
</dbReference>
<dbReference type="PANTHER" id="PTHR33569:SF1">
    <property type="entry name" value="UREASE"/>
    <property type="match status" value="1"/>
</dbReference>
<dbReference type="GO" id="GO:0043419">
    <property type="term" value="P:urea catabolic process"/>
    <property type="evidence" value="ECO:0007669"/>
    <property type="project" value="InterPro"/>
</dbReference>
<dbReference type="InterPro" id="IPR002026">
    <property type="entry name" value="Urease_gamma/gamma-beta_su"/>
</dbReference>
<proteinExistence type="predicted"/>
<evidence type="ECO:0000313" key="2">
    <source>
        <dbReference type="EMBL" id="ERG94062.1"/>
    </source>
</evidence>
<sequence length="105" mass="11957">MNLNPKDRERLELYNAAELARRRKENGVDLNYPECVALISDWVHERAREGEMDVSKISSEATKLLDPEDVRDGIPEMIDSVQTEPVFPDGTKLVTVHNPIRNSPD</sequence>
<evidence type="ECO:0000256" key="1">
    <source>
        <dbReference type="ARBA" id="ARBA00022801"/>
    </source>
</evidence>
<keyword evidence="1" id="KW-0378">Hydrolase</keyword>
<dbReference type="InterPro" id="IPR036463">
    <property type="entry name" value="Urease_gamma_sf"/>
</dbReference>
<dbReference type="STRING" id="1238425.J07HQW2_00496"/>
<dbReference type="NCBIfam" id="NF009712">
    <property type="entry name" value="PRK13241.1"/>
    <property type="match status" value="1"/>
</dbReference>
<dbReference type="CDD" id="cd00390">
    <property type="entry name" value="Urease_gamma"/>
    <property type="match status" value="1"/>
</dbReference>
<dbReference type="HOGENOM" id="CLU_145825_1_0_2"/>
<protein>
    <submittedName>
        <fullName evidence="2">Urease, gamma subunit</fullName>
    </submittedName>
</protein>
<dbReference type="RefSeq" id="WP_021053556.1">
    <property type="nucleotide sequence ID" value="NZ_KE356561.1"/>
</dbReference>
<dbReference type="NCBIfam" id="TIGR00193">
    <property type="entry name" value="urease_gam"/>
    <property type="match status" value="1"/>
</dbReference>
<accession>U1PK60</accession>
<dbReference type="Pfam" id="PF00547">
    <property type="entry name" value="Urease_gamma"/>
    <property type="match status" value="1"/>
</dbReference>
<dbReference type="SUPFAM" id="SSF54111">
    <property type="entry name" value="Urease, gamma-subunit"/>
    <property type="match status" value="1"/>
</dbReference>
<reference evidence="2 3" key="1">
    <citation type="journal article" date="2013" name="PLoS ONE">
        <title>Assembly-driven community genomics of a hypersaline microbial ecosystem.</title>
        <authorList>
            <person name="Podell S."/>
            <person name="Ugalde J.A."/>
            <person name="Narasingarao P."/>
            <person name="Banfield J.F."/>
            <person name="Heidelberg K.B."/>
            <person name="Allen E.E."/>
        </authorList>
    </citation>
    <scope>NUCLEOTIDE SEQUENCE [LARGE SCALE GENOMIC DNA]</scope>
    <source>
        <strain evidence="3">J07HQW2</strain>
    </source>
</reference>
<gene>
    <name evidence="2" type="ORF">J07HQW2_00496</name>
</gene>
<dbReference type="Proteomes" id="UP000030710">
    <property type="component" value="Unassembled WGS sequence"/>
</dbReference>
<dbReference type="InterPro" id="IPR050069">
    <property type="entry name" value="Urease_subunit"/>
</dbReference>
<dbReference type="GO" id="GO:0016787">
    <property type="term" value="F:hydrolase activity"/>
    <property type="evidence" value="ECO:0007669"/>
    <property type="project" value="UniProtKB-KW"/>
</dbReference>
<name>U1PK60_9EURY</name>
<dbReference type="Gene3D" id="3.30.280.10">
    <property type="entry name" value="Urease, gamma-like subunit"/>
    <property type="match status" value="1"/>
</dbReference>
<dbReference type="GO" id="GO:0016151">
    <property type="term" value="F:nickel cation binding"/>
    <property type="evidence" value="ECO:0007669"/>
    <property type="project" value="InterPro"/>
</dbReference>
<dbReference type="PANTHER" id="PTHR33569">
    <property type="entry name" value="UREASE"/>
    <property type="match status" value="1"/>
</dbReference>
<dbReference type="AlphaFoldDB" id="U1PK60"/>
<organism evidence="2 3">
    <name type="scientific">Haloquadratum walsbyi J07HQW2</name>
    <dbReference type="NCBI Taxonomy" id="1238425"/>
    <lineage>
        <taxon>Archaea</taxon>
        <taxon>Methanobacteriati</taxon>
        <taxon>Methanobacteriota</taxon>
        <taxon>Stenosarchaea group</taxon>
        <taxon>Halobacteria</taxon>
        <taxon>Halobacteriales</taxon>
        <taxon>Haloferacaceae</taxon>
        <taxon>Haloquadratum</taxon>
    </lineage>
</organism>